<evidence type="ECO:0000313" key="7">
    <source>
        <dbReference type="Proteomes" id="UP000195402"/>
    </source>
</evidence>
<feature type="chain" id="PRO_5012939306" evidence="4">
    <location>
        <begin position="23"/>
        <end position="206"/>
    </location>
</feature>
<reference evidence="6 7" key="1">
    <citation type="journal article" date="2017" name="Mol. Plant">
        <title>The Genome of Medicinal Plant Macleaya cordata Provides New Insights into Benzylisoquinoline Alkaloids Metabolism.</title>
        <authorList>
            <person name="Liu X."/>
            <person name="Liu Y."/>
            <person name="Huang P."/>
            <person name="Ma Y."/>
            <person name="Qing Z."/>
            <person name="Tang Q."/>
            <person name="Cao H."/>
            <person name="Cheng P."/>
            <person name="Zheng Y."/>
            <person name="Yuan Z."/>
            <person name="Zhou Y."/>
            <person name="Liu J."/>
            <person name="Tang Z."/>
            <person name="Zhuo Y."/>
            <person name="Zhang Y."/>
            <person name="Yu L."/>
            <person name="Huang J."/>
            <person name="Yang P."/>
            <person name="Peng Q."/>
            <person name="Zhang J."/>
            <person name="Jiang W."/>
            <person name="Zhang Z."/>
            <person name="Lin K."/>
            <person name="Ro D.K."/>
            <person name="Chen X."/>
            <person name="Xiong X."/>
            <person name="Shang Y."/>
            <person name="Huang S."/>
            <person name="Zeng J."/>
        </authorList>
    </citation>
    <scope>NUCLEOTIDE SEQUENCE [LARGE SCALE GENOMIC DNA]</scope>
    <source>
        <strain evidence="7">cv. BLH2017</strain>
        <tissue evidence="6">Root</tissue>
    </source>
</reference>
<keyword evidence="7" id="KW-1185">Reference proteome</keyword>
<feature type="domain" description="EF-hand" evidence="5">
    <location>
        <begin position="172"/>
        <end position="206"/>
    </location>
</feature>
<dbReference type="STRING" id="56857.A0A200QEW5"/>
<keyword evidence="4" id="KW-0732">Signal</keyword>
<dbReference type="OMA" id="FMEASFC"/>
<gene>
    <name evidence="6" type="ORF">BVC80_9097g46</name>
</gene>
<evidence type="ECO:0000256" key="2">
    <source>
        <dbReference type="ARBA" id="ARBA00022737"/>
    </source>
</evidence>
<dbReference type="PANTHER" id="PTHR10891">
    <property type="entry name" value="EF-HAND CALCIUM-BINDING DOMAIN CONTAINING PROTEIN"/>
    <property type="match status" value="1"/>
</dbReference>
<proteinExistence type="predicted"/>
<dbReference type="OrthoDB" id="26525at2759"/>
<dbReference type="GO" id="GO:0005509">
    <property type="term" value="F:calcium ion binding"/>
    <property type="evidence" value="ECO:0007669"/>
    <property type="project" value="InterPro"/>
</dbReference>
<dbReference type="Proteomes" id="UP000195402">
    <property type="component" value="Unassembled WGS sequence"/>
</dbReference>
<name>A0A200QEW5_MACCD</name>
<accession>A0A200QEW5</accession>
<evidence type="ECO:0000259" key="5">
    <source>
        <dbReference type="PROSITE" id="PS50222"/>
    </source>
</evidence>
<dbReference type="SUPFAM" id="SSF47473">
    <property type="entry name" value="EF-hand"/>
    <property type="match status" value="1"/>
</dbReference>
<dbReference type="EMBL" id="MVGT01002224">
    <property type="protein sequence ID" value="OVA08983.1"/>
    <property type="molecule type" value="Genomic_DNA"/>
</dbReference>
<comment type="caution">
    <text evidence="6">The sequence shown here is derived from an EMBL/GenBank/DDBJ whole genome shotgun (WGS) entry which is preliminary data.</text>
</comment>
<dbReference type="PRINTS" id="PR01697">
    <property type="entry name" value="PARVALBUMIN"/>
</dbReference>
<dbReference type="Gene3D" id="1.10.238.10">
    <property type="entry name" value="EF-hand"/>
    <property type="match status" value="1"/>
</dbReference>
<feature type="signal peptide" evidence="4">
    <location>
        <begin position="1"/>
        <end position="22"/>
    </location>
</feature>
<dbReference type="PROSITE" id="PS50222">
    <property type="entry name" value="EF_HAND_2"/>
    <property type="match status" value="2"/>
</dbReference>
<keyword evidence="3" id="KW-0106">Calcium</keyword>
<evidence type="ECO:0000256" key="3">
    <source>
        <dbReference type="ARBA" id="ARBA00022837"/>
    </source>
</evidence>
<dbReference type="InterPro" id="IPR011992">
    <property type="entry name" value="EF-hand-dom_pair"/>
</dbReference>
<dbReference type="InterPro" id="IPR039647">
    <property type="entry name" value="EF_hand_pair_protein_CML-like"/>
</dbReference>
<sequence>MERTFSPSLSLISLLCLLLVEGVLNWLIRIQTSYSNLQQFLQTQLDFDELVRKSKVVRTDNKKILSSSDDLSSRQLISHHDEIEEDGKLLIGDVEIVMKNLGIFCNPVDVHKFHNDHIILGSDEFSSLFDEDEPSLAEVKEAFNVFDQNKDGFIDARELQRILCSLGFREGSDLKECERMIRVFDENADGRIDFNEFVKFMENCFW</sequence>
<dbReference type="AlphaFoldDB" id="A0A200QEW5"/>
<keyword evidence="1" id="KW-0479">Metal-binding</keyword>
<evidence type="ECO:0000256" key="4">
    <source>
        <dbReference type="SAM" id="SignalP"/>
    </source>
</evidence>
<dbReference type="InParanoid" id="A0A200QEW5"/>
<dbReference type="SMART" id="SM00054">
    <property type="entry name" value="EFh"/>
    <property type="match status" value="2"/>
</dbReference>
<protein>
    <submittedName>
        <fullName evidence="6">EF-hand domain</fullName>
    </submittedName>
</protein>
<dbReference type="InterPro" id="IPR002048">
    <property type="entry name" value="EF_hand_dom"/>
</dbReference>
<dbReference type="CDD" id="cd00051">
    <property type="entry name" value="EFh"/>
    <property type="match status" value="1"/>
</dbReference>
<evidence type="ECO:0000313" key="6">
    <source>
        <dbReference type="EMBL" id="OVA08983.1"/>
    </source>
</evidence>
<dbReference type="PROSITE" id="PS00018">
    <property type="entry name" value="EF_HAND_1"/>
    <property type="match status" value="2"/>
</dbReference>
<dbReference type="InterPro" id="IPR018247">
    <property type="entry name" value="EF_Hand_1_Ca_BS"/>
</dbReference>
<dbReference type="Pfam" id="PF13499">
    <property type="entry name" value="EF-hand_7"/>
    <property type="match status" value="1"/>
</dbReference>
<evidence type="ECO:0000256" key="1">
    <source>
        <dbReference type="ARBA" id="ARBA00022723"/>
    </source>
</evidence>
<feature type="domain" description="EF-hand" evidence="5">
    <location>
        <begin position="134"/>
        <end position="169"/>
    </location>
</feature>
<dbReference type="FunFam" id="1.10.238.10:FF:000302">
    <property type="entry name" value="Probable calcium-binding protein CML46"/>
    <property type="match status" value="1"/>
</dbReference>
<organism evidence="6 7">
    <name type="scientific">Macleaya cordata</name>
    <name type="common">Five-seeded plume-poppy</name>
    <name type="synonym">Bocconia cordata</name>
    <dbReference type="NCBI Taxonomy" id="56857"/>
    <lineage>
        <taxon>Eukaryota</taxon>
        <taxon>Viridiplantae</taxon>
        <taxon>Streptophyta</taxon>
        <taxon>Embryophyta</taxon>
        <taxon>Tracheophyta</taxon>
        <taxon>Spermatophyta</taxon>
        <taxon>Magnoliopsida</taxon>
        <taxon>Ranunculales</taxon>
        <taxon>Papaveraceae</taxon>
        <taxon>Papaveroideae</taxon>
        <taxon>Macleaya</taxon>
    </lineage>
</organism>
<keyword evidence="2" id="KW-0677">Repeat</keyword>